<organism evidence="1">
    <name type="scientific">Anguilla anguilla</name>
    <name type="common">European freshwater eel</name>
    <name type="synonym">Muraena anguilla</name>
    <dbReference type="NCBI Taxonomy" id="7936"/>
    <lineage>
        <taxon>Eukaryota</taxon>
        <taxon>Metazoa</taxon>
        <taxon>Chordata</taxon>
        <taxon>Craniata</taxon>
        <taxon>Vertebrata</taxon>
        <taxon>Euteleostomi</taxon>
        <taxon>Actinopterygii</taxon>
        <taxon>Neopterygii</taxon>
        <taxon>Teleostei</taxon>
        <taxon>Anguilliformes</taxon>
        <taxon>Anguillidae</taxon>
        <taxon>Anguilla</taxon>
    </lineage>
</organism>
<protein>
    <submittedName>
        <fullName evidence="1">Uncharacterized protein</fullName>
    </submittedName>
</protein>
<sequence length="55" mass="6170">MKCTTVNYCKIVKLNGLFSSQASVFVLTRTLPLDSGFFCFFSVVQIYQLITANLV</sequence>
<dbReference type="AlphaFoldDB" id="A0A0E9WQ48"/>
<reference evidence="1" key="2">
    <citation type="journal article" date="2015" name="Fish Shellfish Immunol.">
        <title>Early steps in the European eel (Anguilla anguilla)-Vibrio vulnificus interaction in the gills: Role of the RtxA13 toxin.</title>
        <authorList>
            <person name="Callol A."/>
            <person name="Pajuelo D."/>
            <person name="Ebbesson L."/>
            <person name="Teles M."/>
            <person name="MacKenzie S."/>
            <person name="Amaro C."/>
        </authorList>
    </citation>
    <scope>NUCLEOTIDE SEQUENCE</scope>
</reference>
<proteinExistence type="predicted"/>
<accession>A0A0E9WQ48</accession>
<evidence type="ECO:0000313" key="1">
    <source>
        <dbReference type="EMBL" id="JAH92544.1"/>
    </source>
</evidence>
<reference evidence="1" key="1">
    <citation type="submission" date="2014-11" db="EMBL/GenBank/DDBJ databases">
        <authorList>
            <person name="Amaro Gonzalez C."/>
        </authorList>
    </citation>
    <scope>NUCLEOTIDE SEQUENCE</scope>
</reference>
<dbReference type="EMBL" id="GBXM01016033">
    <property type="protein sequence ID" value="JAH92544.1"/>
    <property type="molecule type" value="Transcribed_RNA"/>
</dbReference>
<name>A0A0E9WQ48_ANGAN</name>